<keyword evidence="1" id="KW-0175">Coiled coil</keyword>
<feature type="coiled-coil region" evidence="1">
    <location>
        <begin position="344"/>
        <end position="424"/>
    </location>
</feature>
<protein>
    <submittedName>
        <fullName evidence="2">Uncharacterized protein</fullName>
    </submittedName>
</protein>
<dbReference type="STRING" id="2018661.A0A2A2LKR9"/>
<feature type="coiled-coil region" evidence="1">
    <location>
        <begin position="263"/>
        <end position="315"/>
    </location>
</feature>
<dbReference type="Proteomes" id="UP000218231">
    <property type="component" value="Unassembled WGS sequence"/>
</dbReference>
<organism evidence="2 3">
    <name type="scientific">Diploscapter pachys</name>
    <dbReference type="NCBI Taxonomy" id="2018661"/>
    <lineage>
        <taxon>Eukaryota</taxon>
        <taxon>Metazoa</taxon>
        <taxon>Ecdysozoa</taxon>
        <taxon>Nematoda</taxon>
        <taxon>Chromadorea</taxon>
        <taxon>Rhabditida</taxon>
        <taxon>Rhabditina</taxon>
        <taxon>Rhabditomorpha</taxon>
        <taxon>Rhabditoidea</taxon>
        <taxon>Rhabditidae</taxon>
        <taxon>Diploscapter</taxon>
    </lineage>
</organism>
<evidence type="ECO:0000313" key="2">
    <source>
        <dbReference type="EMBL" id="PAV86804.1"/>
    </source>
</evidence>
<accession>A0A2A2LKR9</accession>
<keyword evidence="3" id="KW-1185">Reference proteome</keyword>
<dbReference type="OrthoDB" id="5868167at2759"/>
<comment type="caution">
    <text evidence="2">The sequence shown here is derived from an EMBL/GenBank/DDBJ whole genome shotgun (WGS) entry which is preliminary data.</text>
</comment>
<proteinExistence type="predicted"/>
<reference evidence="2 3" key="1">
    <citation type="journal article" date="2017" name="Curr. Biol.">
        <title>Genome architecture and evolution of a unichromosomal asexual nematode.</title>
        <authorList>
            <person name="Fradin H."/>
            <person name="Zegar C."/>
            <person name="Gutwein M."/>
            <person name="Lucas J."/>
            <person name="Kovtun M."/>
            <person name="Corcoran D."/>
            <person name="Baugh L.R."/>
            <person name="Kiontke K."/>
            <person name="Gunsalus K."/>
            <person name="Fitch D.H."/>
            <person name="Piano F."/>
        </authorList>
    </citation>
    <scope>NUCLEOTIDE SEQUENCE [LARGE SCALE GENOMIC DNA]</scope>
    <source>
        <strain evidence="2">PF1309</strain>
    </source>
</reference>
<dbReference type="EMBL" id="LIAE01006629">
    <property type="protein sequence ID" value="PAV86804.1"/>
    <property type="molecule type" value="Genomic_DNA"/>
</dbReference>
<name>A0A2A2LKR9_9BILA</name>
<gene>
    <name evidence="2" type="ORF">WR25_04582</name>
</gene>
<evidence type="ECO:0000256" key="1">
    <source>
        <dbReference type="SAM" id="Coils"/>
    </source>
</evidence>
<dbReference type="AlphaFoldDB" id="A0A2A2LKR9"/>
<evidence type="ECO:0000313" key="3">
    <source>
        <dbReference type="Proteomes" id="UP000218231"/>
    </source>
</evidence>
<sequence>MNLPEDRLPPHSLIHSFTSVSASAISAISNSHHLQNGFRSAIKYTLLIVHLHLVCFRCSPYSQTNAAYGCRAVLKRLADGSLLSGCGGDLEVIGVGELEHSQHTGLPIRVTRVGIFGGADTLRGIYPIQSTYHILVTGDRHAALVDATELCSGSALSPQRVLRLPATILSLCIERYAKGDLLLAFLLDSGIYHYTFTCSSNQGIFECVQCFRCSRIIQSGILWRDGGLLHVAYYDGYVRVGIVHEDYEDMIFIRNIVENRRNLTGLIEVVDNEIERIDAYEKEEQENRDNMLEAMNKIKQRLAMSEEELDETNAEGPSEAATFGQLKFAFKTHSQGTEFALSIAEELQIRADRVSQRLGALRRLIVMVHKAMEANIELNNEMEKLNEEIEQLAALEKTVDCIDYSQMEERKEKTESTLRQVKSLATREILRAWDVKMDNLIDSLRGTSDSPKDMRIILTQNIFEHRSDKKDHFTHFLLDSDATELTLYCMSGLTTIAVYPRKGRRVASISLHSSYETSLTTSCVMAASSHLSSSSGSVNSTEGVYVADQTGVFPIYFCSEKRYLDAGAPVALPPFDYISSILCEKDSMFLGGVSGGLLHLAFDPTNKFDHTVIYSSLLCQPFCNGPVLCLHLLPVSDCYLALHGSHHEFVVSERDQGMLGKRRNWPRRMNVADRWHRVTHHVGGAHCIAATHFNAEMRGAFLVVGSATYVRLKALQYTEENLVGVHDMGESRGVDETGKEIEVSSCILVAAISMCIQVIDVSLDPSMEFRPLPCKLRYAVGFADKAIRTYVALLTGQHDFTVAEKFIAQIEPLHAISLMICFHGRPMGCYASCAKTLQVWNDLDRHQQKKMKSERMQLHKMDTSITTMDRIEAKSCYLLLGYKDNRVEIFEEKGRGTGKIESCGSISNWNNSETPREVLELRTRTVSTTHSDRLFIHSLDSSSILIHTALIESSSLVHSQFILRTQHSLPNPKSYCLFPSRSYEFLIYGEGTAIHSLSLEERQKMELFKDFEF</sequence>